<sequence>MRIVSMQLTTMKSPKRKEYMMNQTIETMGTPATLTIPKIMNTEEVLQLLNISRSTFYRGIKAGRYPKPFKRSTKLNGWDAYEIARMVKEGCY</sequence>
<reference evidence="1 2" key="1">
    <citation type="journal article" date="2017" name="Int. J. Syst. Evol. Microbiol.">
        <title>Mucilaginibacterpsychrotolerans sp. nov., isolated from peatlands.</title>
        <authorList>
            <person name="Deng Y."/>
            <person name="Shen L."/>
            <person name="Xu B."/>
            <person name="Liu Y."/>
            <person name="Gu Z."/>
            <person name="Liu H."/>
            <person name="Zhou Y."/>
        </authorList>
    </citation>
    <scope>NUCLEOTIDE SEQUENCE [LARGE SCALE GENOMIC DNA]</scope>
    <source>
        <strain evidence="1 2">NH7-4</strain>
    </source>
</reference>
<organism evidence="1 2">
    <name type="scientific">Mucilaginibacter psychrotolerans</name>
    <dbReference type="NCBI Taxonomy" id="1524096"/>
    <lineage>
        <taxon>Bacteria</taxon>
        <taxon>Pseudomonadati</taxon>
        <taxon>Bacteroidota</taxon>
        <taxon>Sphingobacteriia</taxon>
        <taxon>Sphingobacteriales</taxon>
        <taxon>Sphingobacteriaceae</taxon>
        <taxon>Mucilaginibacter</taxon>
    </lineage>
</organism>
<accession>A0A4Y8SGC5</accession>
<gene>
    <name evidence="1" type="ORF">E2R66_10100</name>
</gene>
<protein>
    <submittedName>
        <fullName evidence="1">AlpA family phage regulatory protein</fullName>
    </submittedName>
</protein>
<dbReference type="EMBL" id="SOZE01000008">
    <property type="protein sequence ID" value="TFF37932.1"/>
    <property type="molecule type" value="Genomic_DNA"/>
</dbReference>
<dbReference type="AlphaFoldDB" id="A0A4Y8SGC5"/>
<name>A0A4Y8SGC5_9SPHI</name>
<dbReference type="Proteomes" id="UP000297540">
    <property type="component" value="Unassembled WGS sequence"/>
</dbReference>
<comment type="caution">
    <text evidence="1">The sequence shown here is derived from an EMBL/GenBank/DDBJ whole genome shotgun (WGS) entry which is preliminary data.</text>
</comment>
<dbReference type="Pfam" id="PF05930">
    <property type="entry name" value="Phage_AlpA"/>
    <property type="match status" value="1"/>
</dbReference>
<keyword evidence="2" id="KW-1185">Reference proteome</keyword>
<evidence type="ECO:0000313" key="2">
    <source>
        <dbReference type="Proteomes" id="UP000297540"/>
    </source>
</evidence>
<proteinExistence type="predicted"/>
<evidence type="ECO:0000313" key="1">
    <source>
        <dbReference type="EMBL" id="TFF37932.1"/>
    </source>
</evidence>
<dbReference type="InterPro" id="IPR010260">
    <property type="entry name" value="AlpA"/>
</dbReference>